<dbReference type="AlphaFoldDB" id="A0A2P2J1I3"/>
<organism evidence="2">
    <name type="scientific">Rhizophora mucronata</name>
    <name type="common">Asiatic mangrove</name>
    <dbReference type="NCBI Taxonomy" id="61149"/>
    <lineage>
        <taxon>Eukaryota</taxon>
        <taxon>Viridiplantae</taxon>
        <taxon>Streptophyta</taxon>
        <taxon>Embryophyta</taxon>
        <taxon>Tracheophyta</taxon>
        <taxon>Spermatophyta</taxon>
        <taxon>Magnoliopsida</taxon>
        <taxon>eudicotyledons</taxon>
        <taxon>Gunneridae</taxon>
        <taxon>Pentapetalae</taxon>
        <taxon>rosids</taxon>
        <taxon>fabids</taxon>
        <taxon>Malpighiales</taxon>
        <taxon>Rhizophoraceae</taxon>
        <taxon>Rhizophora</taxon>
    </lineage>
</organism>
<feature type="region of interest" description="Disordered" evidence="1">
    <location>
        <begin position="1"/>
        <end position="20"/>
    </location>
</feature>
<proteinExistence type="predicted"/>
<reference evidence="2" key="1">
    <citation type="submission" date="2018-02" db="EMBL/GenBank/DDBJ databases">
        <title>Rhizophora mucronata_Transcriptome.</title>
        <authorList>
            <person name="Meera S.P."/>
            <person name="Sreeshan A."/>
            <person name="Augustine A."/>
        </authorList>
    </citation>
    <scope>NUCLEOTIDE SEQUENCE</scope>
    <source>
        <tissue evidence="2">Leaf</tissue>
    </source>
</reference>
<accession>A0A2P2J1I3</accession>
<evidence type="ECO:0000256" key="1">
    <source>
        <dbReference type="SAM" id="MobiDB-lite"/>
    </source>
</evidence>
<sequence>MEKRVRKYEEGKIETEKPSF</sequence>
<protein>
    <submittedName>
        <fullName evidence="2">Uncharacterized protein</fullName>
    </submittedName>
</protein>
<evidence type="ECO:0000313" key="2">
    <source>
        <dbReference type="EMBL" id="MBW87339.1"/>
    </source>
</evidence>
<name>A0A2P2J1I3_RHIMU</name>
<dbReference type="EMBL" id="GGEC01006856">
    <property type="protein sequence ID" value="MBW87339.1"/>
    <property type="molecule type" value="Transcribed_RNA"/>
</dbReference>